<dbReference type="EMBL" id="JAYWVC010000090">
    <property type="protein sequence ID" value="MED7824969.1"/>
    <property type="molecule type" value="Genomic_DNA"/>
</dbReference>
<feature type="transmembrane region" description="Helical" evidence="1">
    <location>
        <begin position="429"/>
        <end position="454"/>
    </location>
</feature>
<feature type="transmembrane region" description="Helical" evidence="1">
    <location>
        <begin position="796"/>
        <end position="817"/>
    </location>
</feature>
<dbReference type="PANTHER" id="PTHR30572">
    <property type="entry name" value="MEMBRANE COMPONENT OF TRANSPORTER-RELATED"/>
    <property type="match status" value="1"/>
</dbReference>
<keyword evidence="1" id="KW-0812">Transmembrane</keyword>
<feature type="transmembrane region" description="Helical" evidence="1">
    <location>
        <begin position="842"/>
        <end position="867"/>
    </location>
</feature>
<feature type="transmembrane region" description="Helical" evidence="1">
    <location>
        <begin position="352"/>
        <end position="375"/>
    </location>
</feature>
<keyword evidence="1" id="KW-1133">Transmembrane helix</keyword>
<dbReference type="Proteomes" id="UP001333996">
    <property type="component" value="Unassembled WGS sequence"/>
</dbReference>
<organism evidence="2 3">
    <name type="scientific">Streptomyces chiangmaiensis</name>
    <dbReference type="NCBI Taxonomy" id="766497"/>
    <lineage>
        <taxon>Bacteria</taxon>
        <taxon>Bacillati</taxon>
        <taxon>Actinomycetota</taxon>
        <taxon>Actinomycetes</taxon>
        <taxon>Kitasatosporales</taxon>
        <taxon>Streptomycetaceae</taxon>
        <taxon>Streptomyces</taxon>
    </lineage>
</organism>
<keyword evidence="3" id="KW-1185">Reference proteome</keyword>
<feature type="transmembrane region" description="Helical" evidence="1">
    <location>
        <begin position="560"/>
        <end position="584"/>
    </location>
</feature>
<accession>A0ABU7FLJ2</accession>
<evidence type="ECO:0000313" key="3">
    <source>
        <dbReference type="Proteomes" id="UP001333996"/>
    </source>
</evidence>
<evidence type="ECO:0000256" key="1">
    <source>
        <dbReference type="SAM" id="Phobius"/>
    </source>
</evidence>
<feature type="transmembrane region" description="Helical" evidence="1">
    <location>
        <begin position="900"/>
        <end position="925"/>
    </location>
</feature>
<gene>
    <name evidence="2" type="ORF">VXC91_24000</name>
</gene>
<feature type="transmembrane region" description="Helical" evidence="1">
    <location>
        <begin position="475"/>
        <end position="492"/>
    </location>
</feature>
<feature type="transmembrane region" description="Helical" evidence="1">
    <location>
        <begin position="396"/>
        <end position="423"/>
    </location>
</feature>
<proteinExistence type="predicted"/>
<dbReference type="PANTHER" id="PTHR30572:SF4">
    <property type="entry name" value="ABC TRANSPORTER PERMEASE YTRF"/>
    <property type="match status" value="1"/>
</dbReference>
<evidence type="ECO:0000313" key="2">
    <source>
        <dbReference type="EMBL" id="MED7824969.1"/>
    </source>
</evidence>
<comment type="caution">
    <text evidence="2">The sequence shown here is derived from an EMBL/GenBank/DDBJ whole genome shotgun (WGS) entry which is preliminary data.</text>
</comment>
<dbReference type="RefSeq" id="WP_329509393.1">
    <property type="nucleotide sequence ID" value="NZ_BAAAYZ010000104.1"/>
</dbReference>
<reference evidence="2" key="1">
    <citation type="submission" date="2024-01" db="EMBL/GenBank/DDBJ databases">
        <title>First draft genome sequence data of TA4-1, the type strain of Gram-positive actinobacterium Streptomyces chiangmaiensis.</title>
        <authorList>
            <person name="Yasawong M."/>
            <person name="Nantapong N."/>
        </authorList>
    </citation>
    <scope>NUCLEOTIDE SEQUENCE</scope>
    <source>
        <strain evidence="2">TA4-1</strain>
    </source>
</reference>
<feature type="transmembrane region" description="Helical" evidence="1">
    <location>
        <begin position="39"/>
        <end position="58"/>
    </location>
</feature>
<dbReference type="InterPro" id="IPR050250">
    <property type="entry name" value="Macrolide_Exporter_MacB"/>
</dbReference>
<sequence length="939" mass="97850">MPALPRRRRTYAGSGTGPTGTAFSADAPWIRTRLRAAPGVTLALSLLVLVTAFLAAALPRAIDVQEDSALRDMVTRASVADRSVTATLDVSWLSFPYDAESLVTPRSLASTESTFQSVVRPPLALDGRQTVYGVRTAQAVPATDPNLPRPTRHIDPRATLVAQPDLDRFTRVVDGRLPRPGSGAGTVEAAVTERTAHTMRLHTGSVVHLAEAGGAKLTVRITGVVRPQHAKASYWNAEPDLQAPKLSTVPGELRKDPKFYWHFTAFVDERATGALLGLHEGVTTYWHHPADTDALTASNASAVVDRVTALTSGPQAARLQQLTGLRGFTVEEEGLATHVEPFGRERAATAPLIMVAAVGVGTVAVIVLLMAGELAAARRRTELMLMRARGAGLRGLAVRLLGESALTAVPSAAAGLVLALLLIPTQRSAAAVWAASGVAAVASLAPPLRALLSVRAVRPGEPEDLVRARPSRRRTVAELTVVLVVTGAVLALRRRGTADGGLDLLTAAAPVLVAVVAAVVLLRLYPLPLRLLARPAARLRGAVLPLGVARAGRAPATATLPLLAVLVALTVTSFGGAVLSGVAAGRDRAALAAVGADASIEAPAALPSGLAERVHLLSGVRDVAAVRIDADQHTERGGITYDLLMVDPGSYARLAAVTGVDGRFPAAVLDGRRAGAPAAVVSPRLATEFGRDPITMQTSAGPFDVRAVATRDAAAVVPDGRNFVIVSTKAVARAHPEWLEASALDPTALYVTGDHVDGTALRATAHQASARLTVKLRSQERAALKATALQSGAQRVYLAVVAAGGGYCALALLLFLLQSSPQRRTALARLRTMGMQARQRQWLAVLDMLPQILLGAVGGMLTGLAVVPLLRPGVDLTALAFTSRPPMADVPAVVLDTDPLALFLPSAGLLAVACAVLAAQAWLTGRRGEGANLRMGDQT</sequence>
<keyword evidence="1" id="KW-0472">Membrane</keyword>
<feature type="transmembrane region" description="Helical" evidence="1">
    <location>
        <begin position="504"/>
        <end position="525"/>
    </location>
</feature>
<protein>
    <submittedName>
        <fullName evidence="2">ABC transporter permease</fullName>
    </submittedName>
</protein>
<name>A0ABU7FLJ2_9ACTN</name>